<dbReference type="InterPro" id="IPR027417">
    <property type="entry name" value="P-loop_NTPase"/>
</dbReference>
<dbReference type="EMBL" id="AM114193">
    <property type="protein sequence ID" value="CAJ36389.1"/>
    <property type="molecule type" value="Genomic_DNA"/>
</dbReference>
<dbReference type="PANTHER" id="PTHR34301:SF8">
    <property type="entry name" value="ATPASE DOMAIN-CONTAINING PROTEIN"/>
    <property type="match status" value="1"/>
</dbReference>
<dbReference type="AlphaFoldDB" id="Q0W5F4"/>
<dbReference type="InterPro" id="IPR011646">
    <property type="entry name" value="KAP_P-loop"/>
</dbReference>
<evidence type="ECO:0000259" key="1">
    <source>
        <dbReference type="Pfam" id="PF07693"/>
    </source>
</evidence>
<dbReference type="Gene3D" id="3.40.50.300">
    <property type="entry name" value="P-loop containing nucleotide triphosphate hydrolases"/>
    <property type="match status" value="1"/>
</dbReference>
<evidence type="ECO:0000313" key="2">
    <source>
        <dbReference type="EMBL" id="CAJ36389.1"/>
    </source>
</evidence>
<dbReference type="eggNOG" id="arCOG03169">
    <property type="taxonomic scope" value="Archaea"/>
</dbReference>
<sequence>MRGKSGSIVVQCRQEKVTIMTKMTKAKTMRFVNPFNAQGPTNPKYYANREKLLLTFHRSVMAVSRSGGVTRPVNIAVMGGWGVGKTSTLLKFKDMIKNESEGARIFSACVPLSPNCCSDADTFFVYLMESIFREYESTVELPQRVVDFIREELNVFENWKISKVSMTPEIERREHSPPRGINFKETMIKFWEKLHAGGIQLAVVMLDDIHYALASRENAELLYDLRTVMQGLSASGAQFMFIITGPANLYPEMRDKAEPFTRLFERFDLEPFDIEGTRQLIEKPLEAEGIDLTIDDPVVEKIHQITDGHPYFLTVTMRDVLDEMNEGRLTIMEFKGICPALIEHFARLKFHDDLDRASDAEQELLFRMALAQQSEITPSELKGSSVTKLLDRLVKKELVVKVARGRYRLYNPLFREYLKNVRPLAE</sequence>
<dbReference type="SUPFAM" id="SSF52540">
    <property type="entry name" value="P-loop containing nucleoside triphosphate hydrolases"/>
    <property type="match status" value="1"/>
</dbReference>
<keyword evidence="3" id="KW-1185">Reference proteome</keyword>
<proteinExistence type="predicted"/>
<gene>
    <name evidence="2" type="ORF">RCIX1066</name>
</gene>
<reference evidence="2 3" key="1">
    <citation type="journal article" date="2006" name="Science">
        <title>Genome of rice cluster I archaea -- the key methane producers in the rice rhizosphere.</title>
        <authorList>
            <person name="Erkel C."/>
            <person name="Kube M."/>
            <person name="Reinhardt R."/>
            <person name="Liesack W."/>
        </authorList>
    </citation>
    <scope>NUCLEOTIDE SEQUENCE [LARGE SCALE GENOMIC DNA]</scope>
    <source>
        <strain evidence="3">DSM 22066 / NBRC 105507 / MRE50</strain>
    </source>
</reference>
<dbReference type="KEGG" id="rci:RCIX1066"/>
<dbReference type="STRING" id="351160.RCIX1066"/>
<protein>
    <recommendedName>
        <fullName evidence="1">KAP NTPase domain-containing protein</fullName>
    </recommendedName>
</protein>
<dbReference type="Proteomes" id="UP000000663">
    <property type="component" value="Chromosome"/>
</dbReference>
<evidence type="ECO:0000313" key="3">
    <source>
        <dbReference type="Proteomes" id="UP000000663"/>
    </source>
</evidence>
<organism evidence="2 3">
    <name type="scientific">Methanocella arvoryzae (strain DSM 22066 / NBRC 105507 / MRE50)</name>
    <dbReference type="NCBI Taxonomy" id="351160"/>
    <lineage>
        <taxon>Archaea</taxon>
        <taxon>Methanobacteriati</taxon>
        <taxon>Methanobacteriota</taxon>
        <taxon>Stenosarchaea group</taxon>
        <taxon>Methanomicrobia</taxon>
        <taxon>Methanocellales</taxon>
        <taxon>Methanocellaceae</taxon>
        <taxon>Methanocella</taxon>
    </lineage>
</organism>
<feature type="domain" description="KAP NTPase" evidence="1">
    <location>
        <begin position="70"/>
        <end position="210"/>
    </location>
</feature>
<dbReference type="Pfam" id="PF07693">
    <property type="entry name" value="KAP_NTPase"/>
    <property type="match status" value="1"/>
</dbReference>
<name>Q0W5F4_METAR</name>
<accession>Q0W5F4</accession>
<dbReference type="PANTHER" id="PTHR34301">
    <property type="entry name" value="DNA-BINDING PROTEIN-RELATED"/>
    <property type="match status" value="1"/>
</dbReference>